<dbReference type="RefSeq" id="WP_171095610.1">
    <property type="nucleotide sequence ID" value="NZ_CP053069.1"/>
</dbReference>
<dbReference type="GO" id="GO:0030288">
    <property type="term" value="C:outer membrane-bounded periplasmic space"/>
    <property type="evidence" value="ECO:0007669"/>
    <property type="project" value="TreeGrafter"/>
</dbReference>
<organism evidence="8 9">
    <name type="scientific">Usitatibacter rugosus</name>
    <dbReference type="NCBI Taxonomy" id="2732067"/>
    <lineage>
        <taxon>Bacteria</taxon>
        <taxon>Pseudomonadati</taxon>
        <taxon>Pseudomonadota</taxon>
        <taxon>Betaproteobacteria</taxon>
        <taxon>Nitrosomonadales</taxon>
        <taxon>Usitatibacteraceae</taxon>
        <taxon>Usitatibacter</taxon>
    </lineage>
</organism>
<protein>
    <submittedName>
        <fullName evidence="8">Carboxy-terminal processing protease CtpA</fullName>
        <ecNumber evidence="8">3.4.21.102</ecNumber>
    </submittedName>
</protein>
<dbReference type="CDD" id="cd07560">
    <property type="entry name" value="Peptidase_S41_CPP"/>
    <property type="match status" value="1"/>
</dbReference>
<dbReference type="PANTHER" id="PTHR32060:SF30">
    <property type="entry name" value="CARBOXY-TERMINAL PROCESSING PROTEASE CTPA"/>
    <property type="match status" value="1"/>
</dbReference>
<dbReference type="GO" id="GO:0006508">
    <property type="term" value="P:proteolysis"/>
    <property type="evidence" value="ECO:0007669"/>
    <property type="project" value="UniProtKB-KW"/>
</dbReference>
<dbReference type="InterPro" id="IPR004447">
    <property type="entry name" value="Peptidase_S41A"/>
</dbReference>
<dbReference type="InterPro" id="IPR036034">
    <property type="entry name" value="PDZ_sf"/>
</dbReference>
<dbReference type="Gene3D" id="3.30.750.44">
    <property type="match status" value="1"/>
</dbReference>
<evidence type="ECO:0000259" key="7">
    <source>
        <dbReference type="PROSITE" id="PS50106"/>
    </source>
</evidence>
<keyword evidence="4 5" id="KW-0720">Serine protease</keyword>
<evidence type="ECO:0000256" key="2">
    <source>
        <dbReference type="ARBA" id="ARBA00022670"/>
    </source>
</evidence>
<dbReference type="SMART" id="SM00245">
    <property type="entry name" value="TSPc"/>
    <property type="match status" value="1"/>
</dbReference>
<dbReference type="InterPro" id="IPR041489">
    <property type="entry name" value="PDZ_6"/>
</dbReference>
<dbReference type="SMART" id="SM00228">
    <property type="entry name" value="PDZ"/>
    <property type="match status" value="1"/>
</dbReference>
<dbReference type="GO" id="GO:0007165">
    <property type="term" value="P:signal transduction"/>
    <property type="evidence" value="ECO:0007669"/>
    <property type="project" value="TreeGrafter"/>
</dbReference>
<keyword evidence="3 5" id="KW-0378">Hydrolase</keyword>
<evidence type="ECO:0000256" key="6">
    <source>
        <dbReference type="SAM" id="SignalP"/>
    </source>
</evidence>
<dbReference type="InterPro" id="IPR005151">
    <property type="entry name" value="Tail-specific_protease"/>
</dbReference>
<feature type="signal peptide" evidence="6">
    <location>
        <begin position="1"/>
        <end position="18"/>
    </location>
</feature>
<dbReference type="EMBL" id="CP053069">
    <property type="protein sequence ID" value="QJR12952.1"/>
    <property type="molecule type" value="Genomic_DNA"/>
</dbReference>
<dbReference type="Gene3D" id="2.30.42.10">
    <property type="match status" value="1"/>
</dbReference>
<dbReference type="InterPro" id="IPR001478">
    <property type="entry name" value="PDZ"/>
</dbReference>
<comment type="similarity">
    <text evidence="1 5">Belongs to the peptidase S41A family.</text>
</comment>
<dbReference type="Pfam" id="PF03572">
    <property type="entry name" value="Peptidase_S41"/>
    <property type="match status" value="1"/>
</dbReference>
<dbReference type="KEGG" id="uru:DSM104443_04046"/>
<reference evidence="8 9" key="1">
    <citation type="submission" date="2020-04" db="EMBL/GenBank/DDBJ databases">
        <title>Usitatibacter rugosus gen. nov., sp. nov. and Usitatibacter palustris sp. nov., novel members of Usitatibacteraceae fam. nov. within the order Nitrosomonadales isolated from soil.</title>
        <authorList>
            <person name="Huber K.J."/>
            <person name="Neumann-Schaal M."/>
            <person name="Geppert A."/>
            <person name="Luckner M."/>
            <person name="Wanner G."/>
            <person name="Overmann J."/>
        </authorList>
    </citation>
    <scope>NUCLEOTIDE SEQUENCE [LARGE SCALE GENOMIC DNA]</scope>
    <source>
        <strain evidence="8 9">0125_3</strain>
    </source>
</reference>
<dbReference type="PROSITE" id="PS50106">
    <property type="entry name" value="PDZ"/>
    <property type="match status" value="1"/>
</dbReference>
<dbReference type="GO" id="GO:0004252">
    <property type="term" value="F:serine-type endopeptidase activity"/>
    <property type="evidence" value="ECO:0007669"/>
    <property type="project" value="UniProtKB-EC"/>
</dbReference>
<dbReference type="SUPFAM" id="SSF50156">
    <property type="entry name" value="PDZ domain-like"/>
    <property type="match status" value="1"/>
</dbReference>
<evidence type="ECO:0000313" key="8">
    <source>
        <dbReference type="EMBL" id="QJR12952.1"/>
    </source>
</evidence>
<dbReference type="Proteomes" id="UP000501534">
    <property type="component" value="Chromosome"/>
</dbReference>
<dbReference type="NCBIfam" id="TIGR00225">
    <property type="entry name" value="prc"/>
    <property type="match status" value="1"/>
</dbReference>
<feature type="domain" description="PDZ" evidence="7">
    <location>
        <begin position="76"/>
        <end position="141"/>
    </location>
</feature>
<dbReference type="InterPro" id="IPR029045">
    <property type="entry name" value="ClpP/crotonase-like_dom_sf"/>
</dbReference>
<sequence>MTRTILVAIALLPGFAEAAADPPPTDMTRIFNESVARIRTDYVDVPSDQKLIGGCVSGMVAALDRYSSYIDKEKYDNLLNPKQTGVIGIEVRDRDGLIEVLTPFEGSAAARGGILAGDVIVRIDAKPVTGLPLDEIIRLLRGDKGSRIKIAIVREGEAKAREFDLEREAYSPPIADGRLLAGNIAYVRLARFSPDAMTLLADQLKKLDKEAGSNVRGLVLDLRGNTGGLLPVSIGIAAAFLPTDAPIAELRGRSKDVPMSLTAKKSNYVRGAFAPNPYEGVSEQVRQSVPLVVLVNGYTSSGAEIVAGALQDNKRAIVVGSNTAGIGTIQTLLPLGGNDGVLKLTTARYLTPKLRSFDGKGLVPDIVVEGADRRTGERDAVLERALQQLPPLKAAQTDLFPRREQ</sequence>
<dbReference type="PANTHER" id="PTHR32060">
    <property type="entry name" value="TAIL-SPECIFIC PROTEASE"/>
    <property type="match status" value="1"/>
</dbReference>
<keyword evidence="2 5" id="KW-0645">Protease</keyword>
<dbReference type="Pfam" id="PF17820">
    <property type="entry name" value="PDZ_6"/>
    <property type="match status" value="1"/>
</dbReference>
<dbReference type="EC" id="3.4.21.102" evidence="8"/>
<accession>A0A6M4H0T9</accession>
<evidence type="ECO:0000313" key="9">
    <source>
        <dbReference type="Proteomes" id="UP000501534"/>
    </source>
</evidence>
<keyword evidence="9" id="KW-1185">Reference proteome</keyword>
<evidence type="ECO:0000256" key="3">
    <source>
        <dbReference type="ARBA" id="ARBA00022801"/>
    </source>
</evidence>
<dbReference type="Gene3D" id="3.90.226.10">
    <property type="entry name" value="2-enoyl-CoA Hydratase, Chain A, domain 1"/>
    <property type="match status" value="1"/>
</dbReference>
<name>A0A6M4H0T9_9PROT</name>
<proteinExistence type="inferred from homology"/>
<feature type="chain" id="PRO_5026658879" evidence="6">
    <location>
        <begin position="19"/>
        <end position="405"/>
    </location>
</feature>
<evidence type="ECO:0000256" key="1">
    <source>
        <dbReference type="ARBA" id="ARBA00009179"/>
    </source>
</evidence>
<evidence type="ECO:0000256" key="5">
    <source>
        <dbReference type="RuleBase" id="RU004404"/>
    </source>
</evidence>
<dbReference type="SUPFAM" id="SSF52096">
    <property type="entry name" value="ClpP/crotonase"/>
    <property type="match status" value="1"/>
</dbReference>
<gene>
    <name evidence="8" type="primary">ctpA</name>
    <name evidence="8" type="ORF">DSM104443_04046</name>
</gene>
<dbReference type="AlphaFoldDB" id="A0A6M4H0T9"/>
<dbReference type="CDD" id="cd06782">
    <property type="entry name" value="cpPDZ_CPP-like"/>
    <property type="match status" value="1"/>
</dbReference>
<keyword evidence="6" id="KW-0732">Signal</keyword>
<evidence type="ECO:0000256" key="4">
    <source>
        <dbReference type="ARBA" id="ARBA00022825"/>
    </source>
</evidence>